<dbReference type="InterPro" id="IPR001650">
    <property type="entry name" value="Helicase_C-like"/>
</dbReference>
<dbReference type="HAMAP" id="MF_00204">
    <property type="entry name" value="UvrB"/>
    <property type="match status" value="1"/>
</dbReference>
<dbReference type="Gene3D" id="4.10.860.10">
    <property type="entry name" value="UVR domain"/>
    <property type="match status" value="1"/>
</dbReference>
<evidence type="ECO:0000256" key="8">
    <source>
        <dbReference type="ARBA" id="ARBA00022881"/>
    </source>
</evidence>
<dbReference type="RefSeq" id="WP_207566144.1">
    <property type="nucleotide sequence ID" value="NZ_CP071446.1"/>
</dbReference>
<dbReference type="InterPro" id="IPR041471">
    <property type="entry name" value="UvrB_inter"/>
</dbReference>
<dbReference type="InterPro" id="IPR024759">
    <property type="entry name" value="UvrB_YAD/RRR_dom"/>
</dbReference>
<feature type="coiled-coil region" evidence="14">
    <location>
        <begin position="601"/>
        <end position="663"/>
    </location>
</feature>
<dbReference type="PROSITE" id="PS51192">
    <property type="entry name" value="HELICASE_ATP_BIND_1"/>
    <property type="match status" value="1"/>
</dbReference>
<keyword evidence="5 12" id="KW-0227">DNA damage</keyword>
<dbReference type="Pfam" id="PF02151">
    <property type="entry name" value="UVR"/>
    <property type="match status" value="1"/>
</dbReference>
<evidence type="ECO:0000259" key="15">
    <source>
        <dbReference type="PROSITE" id="PS50151"/>
    </source>
</evidence>
<feature type="coiled-coil region" evidence="14">
    <location>
        <begin position="247"/>
        <end position="281"/>
    </location>
</feature>
<keyword evidence="6 12" id="KW-0228">DNA excision</keyword>
<comment type="subcellular location">
    <subcellularLocation>
        <location evidence="1 12 13">Cytoplasm</location>
    </subcellularLocation>
</comment>
<organism evidence="18 19">
    <name type="scientific">Thermosipho ferrireducens</name>
    <dbReference type="NCBI Taxonomy" id="2571116"/>
    <lineage>
        <taxon>Bacteria</taxon>
        <taxon>Thermotogati</taxon>
        <taxon>Thermotogota</taxon>
        <taxon>Thermotogae</taxon>
        <taxon>Thermotogales</taxon>
        <taxon>Fervidobacteriaceae</taxon>
        <taxon>Thermosipho</taxon>
    </lineage>
</organism>
<dbReference type="EMBL" id="CP071446">
    <property type="protein sequence ID" value="QTA37419.1"/>
    <property type="molecule type" value="Genomic_DNA"/>
</dbReference>
<evidence type="ECO:0000256" key="5">
    <source>
        <dbReference type="ARBA" id="ARBA00022763"/>
    </source>
</evidence>
<keyword evidence="12 13" id="KW-0742">SOS response</keyword>
<evidence type="ECO:0000256" key="13">
    <source>
        <dbReference type="RuleBase" id="RU003587"/>
    </source>
</evidence>
<dbReference type="SUPFAM" id="SSF52540">
    <property type="entry name" value="P-loop containing nucleoside triphosphate hydrolases"/>
    <property type="match status" value="2"/>
</dbReference>
<evidence type="ECO:0000256" key="11">
    <source>
        <dbReference type="ARBA" id="ARBA00029504"/>
    </source>
</evidence>
<dbReference type="InterPro" id="IPR001943">
    <property type="entry name" value="UVR_dom"/>
</dbReference>
<evidence type="ECO:0000313" key="19">
    <source>
        <dbReference type="Proteomes" id="UP000671862"/>
    </source>
</evidence>
<dbReference type="NCBIfam" id="NF003673">
    <property type="entry name" value="PRK05298.1"/>
    <property type="match status" value="1"/>
</dbReference>
<dbReference type="InterPro" id="IPR004807">
    <property type="entry name" value="UvrB"/>
</dbReference>
<dbReference type="Pfam" id="PF04851">
    <property type="entry name" value="ResIII"/>
    <property type="match status" value="1"/>
</dbReference>
<dbReference type="InterPro" id="IPR036876">
    <property type="entry name" value="UVR_dom_sf"/>
</dbReference>
<feature type="domain" description="Helicase ATP-binding" evidence="16">
    <location>
        <begin position="24"/>
        <end position="177"/>
    </location>
</feature>
<dbReference type="SUPFAM" id="SSF46600">
    <property type="entry name" value="C-terminal UvrC-binding domain of UvrB"/>
    <property type="match status" value="1"/>
</dbReference>
<keyword evidence="7 12" id="KW-0067">ATP-binding</keyword>
<evidence type="ECO:0000256" key="2">
    <source>
        <dbReference type="ARBA" id="ARBA00008533"/>
    </source>
</evidence>
<dbReference type="PANTHER" id="PTHR24029">
    <property type="entry name" value="UVRABC SYSTEM PROTEIN B"/>
    <property type="match status" value="1"/>
</dbReference>
<reference evidence="18 19" key="1">
    <citation type="submission" date="2021-03" db="EMBL/GenBank/DDBJ databases">
        <title>Thermosipho ferrireducens sp.nov., an anaerobic thermophilic iron-reducing bacterium isolated from a deep-sea hydrothermal sulfide deposits.</title>
        <authorList>
            <person name="Zeng X."/>
            <person name="Chen Y."/>
            <person name="Shao Z."/>
        </authorList>
    </citation>
    <scope>NUCLEOTIDE SEQUENCE [LARGE SCALE GENOMIC DNA]</scope>
    <source>
        <strain evidence="18 19">JL129W03</strain>
    </source>
</reference>
<name>A0ABX7S4M8_9BACT</name>
<dbReference type="Pfam" id="PF12344">
    <property type="entry name" value="UvrB"/>
    <property type="match status" value="1"/>
</dbReference>
<evidence type="ECO:0000259" key="17">
    <source>
        <dbReference type="PROSITE" id="PS51194"/>
    </source>
</evidence>
<feature type="domain" description="UVR" evidence="15">
    <location>
        <begin position="621"/>
        <end position="656"/>
    </location>
</feature>
<evidence type="ECO:0000259" key="16">
    <source>
        <dbReference type="PROSITE" id="PS51192"/>
    </source>
</evidence>
<dbReference type="Pfam" id="PF00271">
    <property type="entry name" value="Helicase_C"/>
    <property type="match status" value="1"/>
</dbReference>
<dbReference type="InterPro" id="IPR014001">
    <property type="entry name" value="Helicase_ATP-bd"/>
</dbReference>
<dbReference type="SMART" id="SM00490">
    <property type="entry name" value="HELICc"/>
    <property type="match status" value="1"/>
</dbReference>
<keyword evidence="19" id="KW-1185">Reference proteome</keyword>
<sequence length="664" mass="76903">MLFKLVSDFEPSGDQPEAIKKLVNGLKNNYRVQTLLGVTGSGKTFTMANVIAQVEQPTLIISPNKTLAAQLYSEFKSFFPENRVEFFISYYDYYQPEAYIPTKDLYIEKNADINEVIARMRMSAIKSIITRKDVIVVASVSAIYNCGDPRDFSDLNYTIKIGDVLDIGKFTRHLAKIGYERKEDASLTGSFRVRGDVIEIFPTYQDEGIRIELFGDEIETIYHFDPIDRHVLEKLDRVIIYPAKEFITTEEKIRKAIENIKEELNNQLEHFRKLGKNLEAERLKQRTLNDLELLSAIGYCNGIENYSRHFDGRRPGEAPYTLLDYFGEDFLVFIDESHITVPQLRAMYNGDYSRKKNLVEYGFRLPCAFDNRPLKFEEFWRKVNKIIFVSATPGDFEIKNSQQIVEQIIRPTGLVDPEVEVRPTKNQIDDLINEIVKLKRNDERAIVTVLTKKMAERLAEHLIEIGVNALYIHSELDTIERVEVLKKLRRGDVDVVVGVNLLREGLDLPEVSLVAILDSDVEGFLRSETTLIQIIGRVARNENGKVLMYADRITPSMKRAIDETNRRRKLQLEYNKKHGVIPRSIVKALSTEIFKPFMEEEEQYKEEMKQVLSLKESLSLEEYAAVLEEEMYRAAADLRYEDAARLRDELFEVREKLKILRNSR</sequence>
<dbReference type="Pfam" id="PF17757">
    <property type="entry name" value="UvrB_inter"/>
    <property type="match status" value="1"/>
</dbReference>
<protein>
    <recommendedName>
        <fullName evidence="11 12">UvrABC system protein B</fullName>
        <shortName evidence="12">Protein UvrB</shortName>
    </recommendedName>
    <alternativeName>
        <fullName evidence="12">Excinuclease ABC subunit B</fullName>
    </alternativeName>
</protein>
<proteinExistence type="inferred from homology"/>
<dbReference type="PROSITE" id="PS50151">
    <property type="entry name" value="UVR"/>
    <property type="match status" value="1"/>
</dbReference>
<comment type="similarity">
    <text evidence="2 12 13">Belongs to the UvrB family.</text>
</comment>
<evidence type="ECO:0000256" key="1">
    <source>
        <dbReference type="ARBA" id="ARBA00004496"/>
    </source>
</evidence>
<evidence type="ECO:0000256" key="9">
    <source>
        <dbReference type="ARBA" id="ARBA00023204"/>
    </source>
</evidence>
<comment type="domain">
    <text evidence="12">The beta-hairpin motif is involved in DNA binding.</text>
</comment>
<dbReference type="PANTHER" id="PTHR24029:SF0">
    <property type="entry name" value="UVRABC SYSTEM PROTEIN B"/>
    <property type="match status" value="1"/>
</dbReference>
<evidence type="ECO:0000256" key="3">
    <source>
        <dbReference type="ARBA" id="ARBA00022490"/>
    </source>
</evidence>
<keyword evidence="8 12" id="KW-0267">Excision nuclease</keyword>
<evidence type="ECO:0000256" key="7">
    <source>
        <dbReference type="ARBA" id="ARBA00022840"/>
    </source>
</evidence>
<dbReference type="InterPro" id="IPR006935">
    <property type="entry name" value="Helicase/UvrB_N"/>
</dbReference>
<dbReference type="InterPro" id="IPR027417">
    <property type="entry name" value="P-loop_NTPase"/>
</dbReference>
<keyword evidence="4 12" id="KW-0547">Nucleotide-binding</keyword>
<evidence type="ECO:0000256" key="12">
    <source>
        <dbReference type="HAMAP-Rule" id="MF_00204"/>
    </source>
</evidence>
<dbReference type="NCBIfam" id="TIGR00631">
    <property type="entry name" value="uvrb"/>
    <property type="match status" value="1"/>
</dbReference>
<gene>
    <name evidence="12 18" type="primary">uvrB</name>
    <name evidence="18" type="ORF">JYK00_06680</name>
</gene>
<comment type="function">
    <text evidence="12">The UvrABC repair system catalyzes the recognition and processing of DNA lesions. A damage recognition complex composed of 2 UvrA and 2 UvrB subunits scans DNA for abnormalities. Upon binding of the UvrA(2)B(2) complex to a putative damaged site, the DNA wraps around one UvrB monomer. DNA wrap is dependent on ATP binding by UvrB and probably causes local melting of the DNA helix, facilitating insertion of UvrB beta-hairpin between the DNA strands. Then UvrB probes one DNA strand for the presence of a lesion. If a lesion is found the UvrA subunits dissociate and the UvrB-DNA preincision complex is formed. This complex is subsequently bound by UvrC and the second UvrB is released. If no lesion is found, the DNA wraps around the other UvrB subunit that will check the other stand for damage.</text>
</comment>
<feature type="binding site" evidence="12">
    <location>
        <begin position="37"/>
        <end position="44"/>
    </location>
    <ligand>
        <name>ATP</name>
        <dbReference type="ChEBI" id="CHEBI:30616"/>
    </ligand>
</feature>
<evidence type="ECO:0000256" key="14">
    <source>
        <dbReference type="SAM" id="Coils"/>
    </source>
</evidence>
<dbReference type="PROSITE" id="PS51194">
    <property type="entry name" value="HELICASE_CTER"/>
    <property type="match status" value="1"/>
</dbReference>
<evidence type="ECO:0000256" key="4">
    <source>
        <dbReference type="ARBA" id="ARBA00022741"/>
    </source>
</evidence>
<keyword evidence="9 12" id="KW-0234">DNA repair</keyword>
<evidence type="ECO:0000256" key="6">
    <source>
        <dbReference type="ARBA" id="ARBA00022769"/>
    </source>
</evidence>
<dbReference type="Gene3D" id="3.40.50.300">
    <property type="entry name" value="P-loop containing nucleotide triphosphate hydrolases"/>
    <property type="match status" value="3"/>
</dbReference>
<keyword evidence="3 12" id="KW-0963">Cytoplasm</keyword>
<keyword evidence="14" id="KW-0175">Coiled coil</keyword>
<dbReference type="CDD" id="cd17916">
    <property type="entry name" value="DEXHc_UvrB"/>
    <property type="match status" value="1"/>
</dbReference>
<comment type="subunit">
    <text evidence="10 12 13">Forms a heterotetramer with UvrA during the search for lesions. Interacts with UvrC in an incision complex.</text>
</comment>
<feature type="domain" description="Helicase C-terminal" evidence="17">
    <location>
        <begin position="427"/>
        <end position="589"/>
    </location>
</feature>
<dbReference type="SMART" id="SM00487">
    <property type="entry name" value="DEXDc"/>
    <property type="match status" value="1"/>
</dbReference>
<dbReference type="Proteomes" id="UP000671862">
    <property type="component" value="Chromosome"/>
</dbReference>
<evidence type="ECO:0000313" key="18">
    <source>
        <dbReference type="EMBL" id="QTA37419.1"/>
    </source>
</evidence>
<accession>A0ABX7S4M8</accession>
<evidence type="ECO:0000256" key="10">
    <source>
        <dbReference type="ARBA" id="ARBA00026033"/>
    </source>
</evidence>
<feature type="short sequence motif" description="Beta-hairpin" evidence="12">
    <location>
        <begin position="90"/>
        <end position="113"/>
    </location>
</feature>